<dbReference type="EMBL" id="GBRH01200935">
    <property type="protein sequence ID" value="JAD96960.1"/>
    <property type="molecule type" value="Transcribed_RNA"/>
</dbReference>
<reference evidence="1" key="1">
    <citation type="submission" date="2014-09" db="EMBL/GenBank/DDBJ databases">
        <authorList>
            <person name="Magalhaes I.L.F."/>
            <person name="Oliveira U."/>
            <person name="Santos F.R."/>
            <person name="Vidigal T.H.D.A."/>
            <person name="Brescovit A.D."/>
            <person name="Santos A.J."/>
        </authorList>
    </citation>
    <scope>NUCLEOTIDE SEQUENCE</scope>
    <source>
        <tissue evidence="1">Shoot tissue taken approximately 20 cm above the soil surface</tissue>
    </source>
</reference>
<evidence type="ECO:0000313" key="1">
    <source>
        <dbReference type="EMBL" id="JAD96960.1"/>
    </source>
</evidence>
<sequence length="27" mass="3111">MEGRSLLLDVIWFTRQNTGGFTNIVEI</sequence>
<proteinExistence type="predicted"/>
<name>A0A0A9EGF1_ARUDO</name>
<reference evidence="1" key="2">
    <citation type="journal article" date="2015" name="Data Brief">
        <title>Shoot transcriptome of the giant reed, Arundo donax.</title>
        <authorList>
            <person name="Barrero R.A."/>
            <person name="Guerrero F.D."/>
            <person name="Moolhuijzen P."/>
            <person name="Goolsby J.A."/>
            <person name="Tidwell J."/>
            <person name="Bellgard S.E."/>
            <person name="Bellgard M.I."/>
        </authorList>
    </citation>
    <scope>NUCLEOTIDE SEQUENCE</scope>
    <source>
        <tissue evidence="1">Shoot tissue taken approximately 20 cm above the soil surface</tissue>
    </source>
</reference>
<protein>
    <submittedName>
        <fullName evidence="1">Uncharacterized protein</fullName>
    </submittedName>
</protein>
<accession>A0A0A9EGF1</accession>
<dbReference type="AlphaFoldDB" id="A0A0A9EGF1"/>
<organism evidence="1">
    <name type="scientific">Arundo donax</name>
    <name type="common">Giant reed</name>
    <name type="synonym">Donax arundinaceus</name>
    <dbReference type="NCBI Taxonomy" id="35708"/>
    <lineage>
        <taxon>Eukaryota</taxon>
        <taxon>Viridiplantae</taxon>
        <taxon>Streptophyta</taxon>
        <taxon>Embryophyta</taxon>
        <taxon>Tracheophyta</taxon>
        <taxon>Spermatophyta</taxon>
        <taxon>Magnoliopsida</taxon>
        <taxon>Liliopsida</taxon>
        <taxon>Poales</taxon>
        <taxon>Poaceae</taxon>
        <taxon>PACMAD clade</taxon>
        <taxon>Arundinoideae</taxon>
        <taxon>Arundineae</taxon>
        <taxon>Arundo</taxon>
    </lineage>
</organism>